<dbReference type="Gene3D" id="1.25.40.10">
    <property type="entry name" value="Tetratricopeptide repeat domain"/>
    <property type="match status" value="1"/>
</dbReference>
<protein>
    <recommendedName>
        <fullName evidence="2">Leucine-rich PPR motif-containing protein, mitochondrial</fullName>
    </recommendedName>
</protein>
<dbReference type="GO" id="GO:0005739">
    <property type="term" value="C:mitochondrion"/>
    <property type="evidence" value="ECO:0007669"/>
    <property type="project" value="TreeGrafter"/>
</dbReference>
<dbReference type="GO" id="GO:0003730">
    <property type="term" value="F:mRNA 3'-UTR binding"/>
    <property type="evidence" value="ECO:0007669"/>
    <property type="project" value="TreeGrafter"/>
</dbReference>
<evidence type="ECO:0008006" key="2">
    <source>
        <dbReference type="Google" id="ProtNLM"/>
    </source>
</evidence>
<comment type="caution">
    <text evidence="1">The sequence shown here is derived from an EMBL/GenBank/DDBJ whole genome shotgun (WGS) entry which is preliminary data.</text>
</comment>
<name>A0AAW2I3P4_9NEOP</name>
<dbReference type="PANTHER" id="PTHR46669:SF1">
    <property type="entry name" value="LEUCINE-RICH PPR MOTIF-CONTAINING PROTEIN, MITOCHONDRIAL"/>
    <property type="match status" value="1"/>
</dbReference>
<dbReference type="PANTHER" id="PTHR46669">
    <property type="entry name" value="LEUCINE-RICH PPR MOTIF-CONTAINING PROTEIN, MITOCHONDRIAL"/>
    <property type="match status" value="1"/>
</dbReference>
<dbReference type="GO" id="GO:0005634">
    <property type="term" value="C:nucleus"/>
    <property type="evidence" value="ECO:0007669"/>
    <property type="project" value="TreeGrafter"/>
</dbReference>
<dbReference type="InterPro" id="IPR033490">
    <property type="entry name" value="LRP130"/>
</dbReference>
<organism evidence="1">
    <name type="scientific">Menopon gallinae</name>
    <name type="common">poultry shaft louse</name>
    <dbReference type="NCBI Taxonomy" id="328185"/>
    <lineage>
        <taxon>Eukaryota</taxon>
        <taxon>Metazoa</taxon>
        <taxon>Ecdysozoa</taxon>
        <taxon>Arthropoda</taxon>
        <taxon>Hexapoda</taxon>
        <taxon>Insecta</taxon>
        <taxon>Pterygota</taxon>
        <taxon>Neoptera</taxon>
        <taxon>Paraneoptera</taxon>
        <taxon>Psocodea</taxon>
        <taxon>Troctomorpha</taxon>
        <taxon>Phthiraptera</taxon>
        <taxon>Amblycera</taxon>
        <taxon>Menoponidae</taxon>
        <taxon>Menopon</taxon>
    </lineage>
</organism>
<evidence type="ECO:0000313" key="1">
    <source>
        <dbReference type="EMBL" id="KAL0276995.1"/>
    </source>
</evidence>
<dbReference type="AlphaFoldDB" id="A0AAW2I3P4"/>
<dbReference type="InterPro" id="IPR011990">
    <property type="entry name" value="TPR-like_helical_dom_sf"/>
</dbReference>
<dbReference type="EMBL" id="JARGDH010000002">
    <property type="protein sequence ID" value="KAL0276995.1"/>
    <property type="molecule type" value="Genomic_DNA"/>
</dbReference>
<gene>
    <name evidence="1" type="ORF">PYX00_004434</name>
</gene>
<dbReference type="GO" id="GO:0070129">
    <property type="term" value="P:regulation of mitochondrial translation"/>
    <property type="evidence" value="ECO:0007669"/>
    <property type="project" value="TreeGrafter"/>
</dbReference>
<dbReference type="InterPro" id="IPR002885">
    <property type="entry name" value="PPR_rpt"/>
</dbReference>
<reference evidence="1" key="1">
    <citation type="journal article" date="2024" name="Gigascience">
        <title>Chromosome-level genome of the poultry shaft louse Menopon gallinae provides insight into the host-switching and adaptive evolution of parasitic lice.</title>
        <authorList>
            <person name="Xu Y."/>
            <person name="Ma L."/>
            <person name="Liu S."/>
            <person name="Liang Y."/>
            <person name="Liu Q."/>
            <person name="He Z."/>
            <person name="Tian L."/>
            <person name="Duan Y."/>
            <person name="Cai W."/>
            <person name="Li H."/>
            <person name="Song F."/>
        </authorList>
    </citation>
    <scope>NUCLEOTIDE SEQUENCE</scope>
    <source>
        <strain evidence="1">Cailab_2023a</strain>
    </source>
</reference>
<proteinExistence type="predicted"/>
<sequence length="994" mass="114693">MSELLVSGTFTIRNAFQRNLFHSAKHITCRYISPARKYSRIRDSKFLYQLTKPMCIKINSRNMSSVLDGDKVISNTKKSNQDVTFDSQIQSIAEDIGISEGALTSSDILYRLSEKEDISCSARITAAEKLIDTISQFPGKLTEEYCIGLLKCYIKSNSFNNVESFINKLQSCGIQPSPQVQILLLKCLSEIGKHDNVITIVEDLKKQGIECDEINGSLIYSIVKLRGIGAAWDELGASKIVPESNVYTSLLRGAILSNNEQELMEIVEKIKEGEIAFSKEQILSIIETAFSNEKCDLLKHVFQMWQSNLLCDAFKSMLIREIYSKDINSCFLLLKNIISKLNLASVDAVLLCTDLYKQFLQLLIDIQNPVFDTIQMSLKLRQIEGCEYAVEHVLYYYLKMKDTKSSLLVFQTMYENGIQLEPHYFWPLITFYSEIYGQEGVFYAAKKMLDFNIYYDVKTLKLFIYPKLPLDNIYSHIERLKGNRTVYFLQELFIEYALENGHFQECLNLLENMPLLRNINYSSLQEACEKAILDFPFDSSAKDLFKKLDFLDPVSLLKKLCHRGDENKIIEVLKFYKEGNMTIPKKDMEWLLNSKSLPDNILNYAKELIASGTSKPNKFALKKVKNENVRQMELAEIHFEELKAKNMNTLGQKFRLLKIYISNGLLEKACSLKDDIKQTMGPSLTLTPQYLCLFFRCSLFQDNLEETLHYYKTLRNNHPRFQLDIVRVLELAKFLVDHGVLDEIAIMFKNALPWIGNTKPLENKIVRFLNSVASKGNIELTKGFFDLLKTRNYTTITENTMGPLVETYLVKDDITGAVKEYERIAFEYRLRPNFDKLLLKTLEHKRSDLFKRVMLISRVERDNIRVCDVLYALAAAGSLDLLCKYVEVYRVDVTGRKFLKNLEERHHILPVEGYIKLIKVACEMKRPYSELIDLAINNLVAFRPLKEAKEFIEHIKVTNLEVPPEQMNILQNFIILNDPESDFDVENKSDSTNV</sequence>
<accession>A0AAW2I3P4</accession>
<dbReference type="Pfam" id="PF13812">
    <property type="entry name" value="PPR_3"/>
    <property type="match status" value="1"/>
</dbReference>